<dbReference type="eggNOG" id="KOG0159">
    <property type="taxonomic scope" value="Eukaryota"/>
</dbReference>
<keyword evidence="4 5" id="KW-0408">Iron</keyword>
<gene>
    <name evidence="7" type="ORF">PHSY_002730</name>
</gene>
<comment type="cofactor">
    <cofactor evidence="1 5">
        <name>heme</name>
        <dbReference type="ChEBI" id="CHEBI:30413"/>
    </cofactor>
</comment>
<comment type="similarity">
    <text evidence="6">Belongs to the cytochrome P450 family.</text>
</comment>
<sequence>MSFSLNVESFGQYSDLTYLVGLVAVLLTSQAVYRLFLSPTASVPGPWWARLTSLPLLYATFKGYRSRFADDLLRKYNTTVVVIAPNQVHTSDEEAIKVIYDRKAVKTRFYANMGSWKGVKSTLGILDYPTASTTRNNLIKCFQNKNLDILSTNIDGHVRHFVDCIALQVRENKPVECLFWFRLLALDIVTDVLWAEQTNLLQDAAKGNVNSLFLRRFHAFSKYNALRSFIPGLDLFVTMFGNDTWKGYRRDLNDLDQTACAALQRWEKANANGQSSHERDVLSMLANLNDHSEASKRIRPNEIPAYLVEMLAAGSSTTSTTATLFCHEMALNPKLQQELHNVLRATFHDPNDIKLSVAQEIPLLRAAVRETMRFYPVIPGPLERRLGTDCPIRSANLSLPKGVIASGAAFTQSRREDIFTRCNEFLPKRWLSEDDSDEDKARLARMTQNWIPFGTGARSCPGSNLALNELHLMLAAVIRRFRVSLPHENDGKPFVRGHVPTHDHFTSAPQLGSVWLRFEEIGD</sequence>
<dbReference type="GO" id="GO:0016705">
    <property type="term" value="F:oxidoreductase activity, acting on paired donors, with incorporation or reduction of molecular oxygen"/>
    <property type="evidence" value="ECO:0007669"/>
    <property type="project" value="InterPro"/>
</dbReference>
<dbReference type="GeneID" id="24108021"/>
<dbReference type="PRINTS" id="PR00385">
    <property type="entry name" value="P450"/>
</dbReference>
<dbReference type="InterPro" id="IPR001128">
    <property type="entry name" value="Cyt_P450"/>
</dbReference>
<dbReference type="OrthoDB" id="3945418at2759"/>
<dbReference type="GO" id="GO:0004497">
    <property type="term" value="F:monooxygenase activity"/>
    <property type="evidence" value="ECO:0007669"/>
    <property type="project" value="UniProtKB-KW"/>
</dbReference>
<dbReference type="PANTHER" id="PTHR24305">
    <property type="entry name" value="CYTOCHROME P450"/>
    <property type="match status" value="1"/>
</dbReference>
<keyword evidence="3 6" id="KW-0560">Oxidoreductase</keyword>
<name>R9PAN4_PSEHS</name>
<dbReference type="Proteomes" id="UP000014071">
    <property type="component" value="Unassembled WGS sequence"/>
</dbReference>
<dbReference type="PRINTS" id="PR00463">
    <property type="entry name" value="EP450I"/>
</dbReference>
<dbReference type="GO" id="GO:0005506">
    <property type="term" value="F:iron ion binding"/>
    <property type="evidence" value="ECO:0007669"/>
    <property type="project" value="InterPro"/>
</dbReference>
<evidence type="ECO:0000256" key="1">
    <source>
        <dbReference type="ARBA" id="ARBA00001971"/>
    </source>
</evidence>
<dbReference type="InterPro" id="IPR050121">
    <property type="entry name" value="Cytochrome_P450_monoxygenase"/>
</dbReference>
<dbReference type="EMBL" id="DF238790">
    <property type="protein sequence ID" value="GAC95155.1"/>
    <property type="molecule type" value="Genomic_DNA"/>
</dbReference>
<dbReference type="InterPro" id="IPR017972">
    <property type="entry name" value="Cyt_P450_CS"/>
</dbReference>
<keyword evidence="5 6" id="KW-0349">Heme</keyword>
<dbReference type="SUPFAM" id="SSF48264">
    <property type="entry name" value="Cytochrome P450"/>
    <property type="match status" value="1"/>
</dbReference>
<dbReference type="PROSITE" id="PS00086">
    <property type="entry name" value="CYTOCHROME_P450"/>
    <property type="match status" value="1"/>
</dbReference>
<dbReference type="Pfam" id="PF00067">
    <property type="entry name" value="p450"/>
    <property type="match status" value="1"/>
</dbReference>
<dbReference type="RefSeq" id="XP_012188742.1">
    <property type="nucleotide sequence ID" value="XM_012333352.1"/>
</dbReference>
<dbReference type="PANTHER" id="PTHR24305:SF235">
    <property type="entry name" value="CYTOCHROME P450 MONOOXYGENASE APDB-RELATED"/>
    <property type="match status" value="1"/>
</dbReference>
<keyword evidence="6 7" id="KW-0503">Monooxygenase</keyword>
<organism evidence="7 8">
    <name type="scientific">Pseudozyma hubeiensis (strain SY62)</name>
    <name type="common">Yeast</name>
    <dbReference type="NCBI Taxonomy" id="1305764"/>
    <lineage>
        <taxon>Eukaryota</taxon>
        <taxon>Fungi</taxon>
        <taxon>Dikarya</taxon>
        <taxon>Basidiomycota</taxon>
        <taxon>Ustilaginomycotina</taxon>
        <taxon>Ustilaginomycetes</taxon>
        <taxon>Ustilaginales</taxon>
        <taxon>Ustilaginaceae</taxon>
        <taxon>Pseudozyma</taxon>
    </lineage>
</organism>
<protein>
    <submittedName>
        <fullName evidence="7">Benzoate 4-monooxygenase cytochrome P450</fullName>
    </submittedName>
</protein>
<dbReference type="STRING" id="1305764.R9PAN4"/>
<dbReference type="Gene3D" id="1.10.630.10">
    <property type="entry name" value="Cytochrome P450"/>
    <property type="match status" value="1"/>
</dbReference>
<feature type="binding site" description="axial binding residue" evidence="5">
    <location>
        <position position="460"/>
    </location>
    <ligand>
        <name>heme</name>
        <dbReference type="ChEBI" id="CHEBI:30413"/>
    </ligand>
    <ligandPart>
        <name>Fe</name>
        <dbReference type="ChEBI" id="CHEBI:18248"/>
    </ligandPart>
</feature>
<evidence type="ECO:0000256" key="6">
    <source>
        <dbReference type="RuleBase" id="RU000461"/>
    </source>
</evidence>
<proteinExistence type="inferred from homology"/>
<dbReference type="GO" id="GO:0044550">
    <property type="term" value="P:secondary metabolite biosynthetic process"/>
    <property type="evidence" value="ECO:0007669"/>
    <property type="project" value="UniProtKB-ARBA"/>
</dbReference>
<accession>R9PAN4</accession>
<evidence type="ECO:0000256" key="4">
    <source>
        <dbReference type="ARBA" id="ARBA00023004"/>
    </source>
</evidence>
<keyword evidence="8" id="KW-1185">Reference proteome</keyword>
<evidence type="ECO:0000313" key="8">
    <source>
        <dbReference type="Proteomes" id="UP000014071"/>
    </source>
</evidence>
<dbReference type="HOGENOM" id="CLU_001570_14_2_1"/>
<keyword evidence="2 5" id="KW-0479">Metal-binding</keyword>
<evidence type="ECO:0000256" key="2">
    <source>
        <dbReference type="ARBA" id="ARBA00022723"/>
    </source>
</evidence>
<evidence type="ECO:0000313" key="7">
    <source>
        <dbReference type="EMBL" id="GAC95155.1"/>
    </source>
</evidence>
<dbReference type="InterPro" id="IPR002401">
    <property type="entry name" value="Cyt_P450_E_grp-I"/>
</dbReference>
<evidence type="ECO:0000256" key="3">
    <source>
        <dbReference type="ARBA" id="ARBA00023002"/>
    </source>
</evidence>
<dbReference type="InterPro" id="IPR036396">
    <property type="entry name" value="Cyt_P450_sf"/>
</dbReference>
<dbReference type="AlphaFoldDB" id="R9PAN4"/>
<reference evidence="8" key="1">
    <citation type="journal article" date="2013" name="Genome Announc.">
        <title>Draft genome sequence of the basidiomycetous yeast-like fungus Pseudozyma hubeiensis SY62, which produces an abundant amount of the biosurfactant mannosylerythritol lipids.</title>
        <authorList>
            <person name="Konishi M."/>
            <person name="Hatada Y."/>
            <person name="Horiuchi J."/>
        </authorList>
    </citation>
    <scope>NUCLEOTIDE SEQUENCE [LARGE SCALE GENOMIC DNA]</scope>
    <source>
        <strain evidence="8">SY62</strain>
    </source>
</reference>
<evidence type="ECO:0000256" key="5">
    <source>
        <dbReference type="PIRSR" id="PIRSR602401-1"/>
    </source>
</evidence>
<dbReference type="GO" id="GO:0020037">
    <property type="term" value="F:heme binding"/>
    <property type="evidence" value="ECO:0007669"/>
    <property type="project" value="InterPro"/>
</dbReference>